<evidence type="ECO:0000313" key="2">
    <source>
        <dbReference type="Proteomes" id="UP001589814"/>
    </source>
</evidence>
<reference evidence="1 2" key="1">
    <citation type="submission" date="2024-09" db="EMBL/GenBank/DDBJ databases">
        <authorList>
            <person name="Sun Q."/>
            <person name="Mori K."/>
        </authorList>
    </citation>
    <scope>NUCLEOTIDE SEQUENCE [LARGE SCALE GENOMIC DNA]</scope>
    <source>
        <strain evidence="1 2">CCM 7415</strain>
    </source>
</reference>
<proteinExistence type="predicted"/>
<dbReference type="EMBL" id="JBHLVX010000040">
    <property type="protein sequence ID" value="MFC0268258.1"/>
    <property type="molecule type" value="Genomic_DNA"/>
</dbReference>
<accession>A0ABV6G411</accession>
<keyword evidence="2" id="KW-1185">Reference proteome</keyword>
<protein>
    <submittedName>
        <fullName evidence="1">Uncharacterized protein</fullName>
    </submittedName>
</protein>
<dbReference type="Proteomes" id="UP001589814">
    <property type="component" value="Unassembled WGS sequence"/>
</dbReference>
<gene>
    <name evidence="1" type="ORF">ACFFHW_09735</name>
</gene>
<organism evidence="1 2">
    <name type="scientific">Kushneria aurantia</name>
    <dbReference type="NCBI Taxonomy" id="504092"/>
    <lineage>
        <taxon>Bacteria</taxon>
        <taxon>Pseudomonadati</taxon>
        <taxon>Pseudomonadota</taxon>
        <taxon>Gammaproteobacteria</taxon>
        <taxon>Oceanospirillales</taxon>
        <taxon>Halomonadaceae</taxon>
        <taxon>Kushneria</taxon>
    </lineage>
</organism>
<name>A0ABV6G411_9GAMM</name>
<dbReference type="RefSeq" id="WP_019951842.1">
    <property type="nucleotide sequence ID" value="NZ_JBHLVX010000040.1"/>
</dbReference>
<comment type="caution">
    <text evidence="1">The sequence shown here is derived from an EMBL/GenBank/DDBJ whole genome shotgun (WGS) entry which is preliminary data.</text>
</comment>
<evidence type="ECO:0000313" key="1">
    <source>
        <dbReference type="EMBL" id="MFC0268258.1"/>
    </source>
</evidence>
<sequence>MPRQDNLSIKDKWSLDSQLGEMLRGLDQKNRAPDFAEQLTKLMQDYGMSRQDTLQIVQWIDTLS</sequence>